<dbReference type="InterPro" id="IPR011042">
    <property type="entry name" value="6-blade_b-propeller_TolB-like"/>
</dbReference>
<protein>
    <submittedName>
        <fullName evidence="6">Major royal jelly protein 6</fullName>
    </submittedName>
</protein>
<dbReference type="GO" id="GO:0005576">
    <property type="term" value="C:extracellular region"/>
    <property type="evidence" value="ECO:0007669"/>
    <property type="project" value="UniProtKB-SubCell"/>
</dbReference>
<dbReference type="SUPFAM" id="SSF63825">
    <property type="entry name" value="YWTD domain"/>
    <property type="match status" value="1"/>
</dbReference>
<evidence type="ECO:0000313" key="6">
    <source>
        <dbReference type="EMBL" id="AEY57401.1"/>
    </source>
</evidence>
<name>V9IA99_APICE</name>
<dbReference type="PANTHER" id="PTHR10009">
    <property type="entry name" value="PROTEIN YELLOW-RELATED"/>
    <property type="match status" value="1"/>
</dbReference>
<proteinExistence type="evidence at transcript level"/>
<reference evidence="6" key="1">
    <citation type="submission" date="2011-11" db="EMBL/GenBank/DDBJ databases">
        <title>Decoding the brain transcriptome of the Eastern honeybee (Apis cerana) based on pyrosequencing.</title>
        <authorList>
            <person name="Sun L."/>
            <person name="Zheng H."/>
            <person name="Wang Y."/>
            <person name="Xie X."/>
            <person name="Zhu Y."/>
            <person name="Gu W."/>
            <person name="Wang S."/>
        </authorList>
    </citation>
    <scope>NUCLEOTIDE SEQUENCE</scope>
    <source>
        <tissue evidence="6">Brain</tissue>
    </source>
</reference>
<keyword evidence="3" id="KW-0964">Secreted</keyword>
<dbReference type="InterPro" id="IPR017996">
    <property type="entry name" value="MRJP/yellow-related"/>
</dbReference>
<comment type="subcellular location">
    <subcellularLocation>
        <location evidence="1">Secreted</location>
    </subcellularLocation>
</comment>
<evidence type="ECO:0000256" key="4">
    <source>
        <dbReference type="ARBA" id="ARBA00022729"/>
    </source>
</evidence>
<evidence type="ECO:0000256" key="1">
    <source>
        <dbReference type="ARBA" id="ARBA00004613"/>
    </source>
</evidence>
<evidence type="ECO:0000256" key="2">
    <source>
        <dbReference type="ARBA" id="ARBA00009127"/>
    </source>
</evidence>
<keyword evidence="5" id="KW-0325">Glycoprotein</keyword>
<gene>
    <name evidence="6" type="ORF">ACCB00210.1</name>
</gene>
<dbReference type="PANTHER" id="PTHR10009:SF7">
    <property type="entry name" value="GH10609P-RELATED"/>
    <property type="match status" value="1"/>
</dbReference>
<comment type="similarity">
    <text evidence="2">Belongs to the major royal jelly protein family.</text>
</comment>
<keyword evidence="4" id="KW-0732">Signal</keyword>
<dbReference type="AlphaFoldDB" id="V9IA99"/>
<accession>V9IA99</accession>
<dbReference type="PRINTS" id="PR01366">
    <property type="entry name" value="ROYALJELLY"/>
</dbReference>
<dbReference type="EMBL" id="JR036788">
    <property type="protein sequence ID" value="AEY57401.1"/>
    <property type="molecule type" value="mRNA"/>
</dbReference>
<sequence length="283" mass="32007">MCSPKLLAFDLTTSKLLKQVEIPYDIAVNASTGMGGLVSLVVQAMDPMNTMVYIADDRGDALIIYQNSDDSFHRLSSNTFDNDPRYSELTVAGESFTVHDGIFGMALSPVTNNLYYSPLTSHSLYYVNTEPFMKSQYGENNIQYEGIQDIFNTQSSAKVMSKNGVLFFGLVNNSAIGCWNEHQPLQKQNMDMVAQNEETLQTITSVKIIQNLQYSGRMNRIHKNEYMLALSNRMQKIVNNDFNFNDINFRILGANVKNLIKNTRCANSKNQNNNQKKHKNQAH</sequence>
<evidence type="ECO:0000256" key="5">
    <source>
        <dbReference type="ARBA" id="ARBA00023180"/>
    </source>
</evidence>
<evidence type="ECO:0000256" key="3">
    <source>
        <dbReference type="ARBA" id="ARBA00022525"/>
    </source>
</evidence>
<dbReference type="Gene3D" id="2.120.10.30">
    <property type="entry name" value="TolB, C-terminal domain"/>
    <property type="match status" value="1"/>
</dbReference>
<organism evidence="6">
    <name type="scientific">Apis cerana</name>
    <name type="common">Indian honeybee</name>
    <dbReference type="NCBI Taxonomy" id="7461"/>
    <lineage>
        <taxon>Eukaryota</taxon>
        <taxon>Metazoa</taxon>
        <taxon>Ecdysozoa</taxon>
        <taxon>Arthropoda</taxon>
        <taxon>Hexapoda</taxon>
        <taxon>Insecta</taxon>
        <taxon>Pterygota</taxon>
        <taxon>Neoptera</taxon>
        <taxon>Endopterygota</taxon>
        <taxon>Hymenoptera</taxon>
        <taxon>Apocrita</taxon>
        <taxon>Aculeata</taxon>
        <taxon>Apoidea</taxon>
        <taxon>Anthophila</taxon>
        <taxon>Apidae</taxon>
        <taxon>Apis</taxon>
    </lineage>
</organism>
<dbReference type="Pfam" id="PF03022">
    <property type="entry name" value="MRJP"/>
    <property type="match status" value="1"/>
</dbReference>